<name>A0A7V8FGJ7_STEMA</name>
<evidence type="ECO:0000313" key="2">
    <source>
        <dbReference type="EMBL" id="KAF1015133.1"/>
    </source>
</evidence>
<evidence type="ECO:0000313" key="3">
    <source>
        <dbReference type="Proteomes" id="UP000487117"/>
    </source>
</evidence>
<comment type="caution">
    <text evidence="2">The sequence shown here is derived from an EMBL/GenBank/DDBJ whole genome shotgun (WGS) entry which is preliminary data.</text>
</comment>
<sequence length="272" mass="30821">MNSRFSERMGYKAPRTLAQVESMDDHLRNGLWNVLYVEFFKNTAVDEDRLSRLIWWRYFKKPIDSRPSERAVFGASYDDNLIEVREFYFASEWYEVYDFVEFMVGIKREDSNLVETLNSVLEKEGAGYRLIKGMVTPIVDRAEVAEVDRVLTHSFSEPAAHISSALALMSDRTRPDYRNSIKESISAVEAIARIVSGKSGATLGDALKSLERSGDLHVALKGAFSQLYGYTNDADGIRHSLMGESSITLADARYFLIVCSAFVNLLKEKGEH</sequence>
<organism evidence="2 3">
    <name type="scientific">Stenotrophomonas maltophilia</name>
    <name type="common">Pseudomonas maltophilia</name>
    <name type="synonym">Xanthomonas maltophilia</name>
    <dbReference type="NCBI Taxonomy" id="40324"/>
    <lineage>
        <taxon>Bacteria</taxon>
        <taxon>Pseudomonadati</taxon>
        <taxon>Pseudomonadota</taxon>
        <taxon>Gammaproteobacteria</taxon>
        <taxon>Lysobacterales</taxon>
        <taxon>Lysobacteraceae</taxon>
        <taxon>Stenotrophomonas</taxon>
        <taxon>Stenotrophomonas maltophilia group</taxon>
    </lineage>
</organism>
<dbReference type="AlphaFoldDB" id="A0A7V8FGJ7"/>
<reference evidence="3" key="1">
    <citation type="journal article" date="2020" name="MBio">
        <title>Horizontal gene transfer to a defensive symbiont with a reduced genome amongst a multipartite beetle microbiome.</title>
        <authorList>
            <person name="Waterworth S.C."/>
            <person name="Florez L.V."/>
            <person name="Rees E.R."/>
            <person name="Hertweck C."/>
            <person name="Kaltenpoth M."/>
            <person name="Kwan J.C."/>
        </authorList>
    </citation>
    <scope>NUCLEOTIDE SEQUENCE [LARGE SCALE GENOMIC DNA]</scope>
</reference>
<protein>
    <recommendedName>
        <fullName evidence="1">HEPN AbiJ-N-terminal domain-containing protein</fullName>
    </recommendedName>
</protein>
<accession>A0A7V8FGJ7</accession>
<dbReference type="Pfam" id="PF18863">
    <property type="entry name" value="AbiJ_NTD4"/>
    <property type="match status" value="1"/>
</dbReference>
<dbReference type="Proteomes" id="UP000487117">
    <property type="component" value="Unassembled WGS sequence"/>
</dbReference>
<dbReference type="EMBL" id="WNDS01000003">
    <property type="protein sequence ID" value="KAF1015133.1"/>
    <property type="molecule type" value="Genomic_DNA"/>
</dbReference>
<feature type="domain" description="HEPN AbiJ-N-terminal" evidence="1">
    <location>
        <begin position="4"/>
        <end position="151"/>
    </location>
</feature>
<evidence type="ECO:0000259" key="1">
    <source>
        <dbReference type="Pfam" id="PF18863"/>
    </source>
</evidence>
<dbReference type="InterPro" id="IPR049503">
    <property type="entry name" value="AbiJ_NTD4"/>
</dbReference>
<proteinExistence type="predicted"/>
<gene>
    <name evidence="2" type="ORF">GAK31_02623</name>
</gene>